<dbReference type="Pfam" id="PF19187">
    <property type="entry name" value="HTH_PafC"/>
    <property type="match status" value="1"/>
</dbReference>
<evidence type="ECO:0000259" key="3">
    <source>
        <dbReference type="Pfam" id="PF25583"/>
    </source>
</evidence>
<proteinExistence type="predicted"/>
<name>A0A6J6BNE0_9ZZZZ</name>
<evidence type="ECO:0000313" key="4">
    <source>
        <dbReference type="EMBL" id="CAB4539913.1"/>
    </source>
</evidence>
<organism evidence="4">
    <name type="scientific">freshwater metagenome</name>
    <dbReference type="NCBI Taxonomy" id="449393"/>
    <lineage>
        <taxon>unclassified sequences</taxon>
        <taxon>metagenomes</taxon>
        <taxon>ecological metagenomes</taxon>
    </lineage>
</organism>
<dbReference type="PANTHER" id="PTHR34580">
    <property type="match status" value="1"/>
</dbReference>
<feature type="domain" description="PafC HTH" evidence="2">
    <location>
        <begin position="10"/>
        <end position="107"/>
    </location>
</feature>
<protein>
    <submittedName>
        <fullName evidence="4">Unannotated protein</fullName>
    </submittedName>
</protein>
<dbReference type="InterPro" id="IPR051534">
    <property type="entry name" value="CBASS_pafABC_assoc_protein"/>
</dbReference>
<dbReference type="InterPro" id="IPR028349">
    <property type="entry name" value="PafC-like"/>
</dbReference>
<dbReference type="PIRSF" id="PIRSF016838">
    <property type="entry name" value="PafC"/>
    <property type="match status" value="1"/>
</dbReference>
<evidence type="ECO:0000259" key="2">
    <source>
        <dbReference type="Pfam" id="PF19187"/>
    </source>
</evidence>
<reference evidence="4" key="1">
    <citation type="submission" date="2020-05" db="EMBL/GenBank/DDBJ databases">
        <authorList>
            <person name="Chiriac C."/>
            <person name="Salcher M."/>
            <person name="Ghai R."/>
            <person name="Kavagutti S V."/>
        </authorList>
    </citation>
    <scope>NUCLEOTIDE SEQUENCE</scope>
</reference>
<sequence length="308" mass="34107">MVDNAASRALRTMDLIPYILENPGISIGKLAKQFSVSEKQVESDLQLIFMCGLPGYTPYELIDLIFEDGVVSIIDPQVLDKPRRFTKSELVVIILGLQLLSELSASDATRLGKLQLLSNKIMKLGGSNSVVIAPSSSKSPYVEVITRAITDKKSLTIQYQSLVKDEISVRSIIPHSLYLMNGILYLSALDLKAKSDRTFKVELIKDCEIGNEISNEAVTQDSSALEVVLDVQRVYRNFIERNSSIITAIEEQKNSFRVHLKLNNLEWLKRSILSNSPGIKVISPPSLAQEVAELAASLLASYQVVKVI</sequence>
<dbReference type="PANTHER" id="PTHR34580:SF1">
    <property type="entry name" value="PROTEIN PAFC"/>
    <property type="match status" value="1"/>
</dbReference>
<dbReference type="EMBL" id="CAEZSS010000013">
    <property type="protein sequence ID" value="CAB4539913.1"/>
    <property type="molecule type" value="Genomic_DNA"/>
</dbReference>
<dbReference type="AlphaFoldDB" id="A0A6J6BNE0"/>
<accession>A0A6J6BNE0</accession>
<dbReference type="Pfam" id="PF13280">
    <property type="entry name" value="WYL"/>
    <property type="match status" value="1"/>
</dbReference>
<dbReference type="InterPro" id="IPR057727">
    <property type="entry name" value="WCX_dom"/>
</dbReference>
<feature type="domain" description="WCX" evidence="3">
    <location>
        <begin position="236"/>
        <end position="299"/>
    </location>
</feature>
<gene>
    <name evidence="4" type="ORF">UFOPK1505_00134</name>
</gene>
<evidence type="ECO:0000259" key="1">
    <source>
        <dbReference type="Pfam" id="PF13280"/>
    </source>
</evidence>
<dbReference type="InterPro" id="IPR043839">
    <property type="entry name" value="PafC_HTH"/>
</dbReference>
<dbReference type="Pfam" id="PF25583">
    <property type="entry name" value="WCX"/>
    <property type="match status" value="1"/>
</dbReference>
<dbReference type="PROSITE" id="PS52050">
    <property type="entry name" value="WYL"/>
    <property type="match status" value="1"/>
</dbReference>
<dbReference type="InterPro" id="IPR026881">
    <property type="entry name" value="WYL_dom"/>
</dbReference>
<feature type="domain" description="WYL" evidence="1">
    <location>
        <begin position="141"/>
        <end position="208"/>
    </location>
</feature>